<sequence length="188" mass="21407">MDIEKAYIDDSIRKFIEIAWNTVYKDIEYPNRQETLNSLQNSARKFEVDLPKAEQFKISFSKTHVDPGLGIIYLIANRAGIIDQQDEQIDLMELRKGAIHYIKNSRKGDVNHNYQKSLEVVESLVFDEPIIEAVKSGKIVAGDWVVGMEAEDPELLRKAIAGEIKGASIAGSGRYEEVEEEYEEEEKV</sequence>
<dbReference type="InterPro" id="IPR027924">
    <property type="entry name" value="XkdF"/>
</dbReference>
<name>A0A6M3IGK5_9ZZZZ</name>
<reference evidence="2" key="1">
    <citation type="submission" date="2020-03" db="EMBL/GenBank/DDBJ databases">
        <title>The deep terrestrial virosphere.</title>
        <authorList>
            <person name="Holmfeldt K."/>
            <person name="Nilsson E."/>
            <person name="Simone D."/>
            <person name="Lopez-Fernandez M."/>
            <person name="Wu X."/>
            <person name="de Brujin I."/>
            <person name="Lundin D."/>
            <person name="Andersson A."/>
            <person name="Bertilsson S."/>
            <person name="Dopson M."/>
        </authorList>
    </citation>
    <scope>NUCLEOTIDE SEQUENCE</scope>
    <source>
        <strain evidence="2">MM415B01830</strain>
    </source>
</reference>
<organism evidence="2">
    <name type="scientific">viral metagenome</name>
    <dbReference type="NCBI Taxonomy" id="1070528"/>
    <lineage>
        <taxon>unclassified sequences</taxon>
        <taxon>metagenomes</taxon>
        <taxon>organismal metagenomes</taxon>
    </lineage>
</organism>
<evidence type="ECO:0000313" key="2">
    <source>
        <dbReference type="EMBL" id="QJA56511.1"/>
    </source>
</evidence>
<proteinExistence type="predicted"/>
<dbReference type="Pfam" id="PF14550">
    <property type="entry name" value="Peptidase_S78_2"/>
    <property type="match status" value="1"/>
</dbReference>
<evidence type="ECO:0000259" key="1">
    <source>
        <dbReference type="Pfam" id="PF14550"/>
    </source>
</evidence>
<dbReference type="EMBL" id="MT141223">
    <property type="protein sequence ID" value="QJA56511.1"/>
    <property type="molecule type" value="Genomic_DNA"/>
</dbReference>
<protein>
    <submittedName>
        <fullName evidence="2">Putative peptidase</fullName>
    </submittedName>
</protein>
<accession>A0A6M3IGK5</accession>
<dbReference type="AlphaFoldDB" id="A0A6M3IGK5"/>
<gene>
    <name evidence="2" type="ORF">MM415B01830_0012</name>
</gene>
<feature type="domain" description="Phage-like element PBSX protein XkdF" evidence="1">
    <location>
        <begin position="77"/>
        <end position="174"/>
    </location>
</feature>